<dbReference type="Pfam" id="PF00106">
    <property type="entry name" value="adh_short"/>
    <property type="match status" value="1"/>
</dbReference>
<dbReference type="eggNOG" id="KOG1205">
    <property type="taxonomic scope" value="Eukaryota"/>
</dbReference>
<proteinExistence type="predicted"/>
<keyword evidence="4" id="KW-1185">Reference proteome</keyword>
<dbReference type="PANTHER" id="PTHR44279">
    <property type="entry name" value="HYDROXYSTEROID (11-BETA) DEHYDROGENASE 1-LIKE B-RELATED"/>
    <property type="match status" value="1"/>
</dbReference>
<dbReference type="GeneID" id="20210040"/>
<evidence type="ECO:0000313" key="4">
    <source>
        <dbReference type="Proteomes" id="UP000015101"/>
    </source>
</evidence>
<dbReference type="PANTHER" id="PTHR44279:SF2">
    <property type="entry name" value="HYDROXYSTEROID (11-BETA) DEHYDROGENASE 1-LIKE B-RELATED"/>
    <property type="match status" value="1"/>
</dbReference>
<reference evidence="3" key="3">
    <citation type="submission" date="2015-06" db="UniProtKB">
        <authorList>
            <consortium name="EnsemblMetazoa"/>
        </authorList>
    </citation>
    <scope>IDENTIFICATION</scope>
</reference>
<dbReference type="STRING" id="6412.T1FMJ1"/>
<dbReference type="InterPro" id="IPR020904">
    <property type="entry name" value="Sc_DH/Rdtase_CS"/>
</dbReference>
<accession>T1FMJ1</accession>
<dbReference type="RefSeq" id="XP_009031603.1">
    <property type="nucleotide sequence ID" value="XM_009033355.1"/>
</dbReference>
<dbReference type="InterPro" id="IPR036291">
    <property type="entry name" value="NAD(P)-bd_dom_sf"/>
</dbReference>
<dbReference type="EMBL" id="KB097753">
    <property type="protein sequence ID" value="ESN90725.1"/>
    <property type="molecule type" value="Genomic_DNA"/>
</dbReference>
<dbReference type="EMBL" id="AMQM01002372">
    <property type="status" value="NOT_ANNOTATED_CDS"/>
    <property type="molecule type" value="Genomic_DNA"/>
</dbReference>
<evidence type="ECO:0000313" key="2">
    <source>
        <dbReference type="EMBL" id="ESN90725.1"/>
    </source>
</evidence>
<dbReference type="OrthoDB" id="1933717at2759"/>
<dbReference type="GO" id="GO:0016491">
    <property type="term" value="F:oxidoreductase activity"/>
    <property type="evidence" value="ECO:0000318"/>
    <property type="project" value="GO_Central"/>
</dbReference>
<reference evidence="2 4" key="2">
    <citation type="journal article" date="2013" name="Nature">
        <title>Insights into bilaterian evolution from three spiralian genomes.</title>
        <authorList>
            <person name="Simakov O."/>
            <person name="Marletaz F."/>
            <person name="Cho S.J."/>
            <person name="Edsinger-Gonzales E."/>
            <person name="Havlak P."/>
            <person name="Hellsten U."/>
            <person name="Kuo D.H."/>
            <person name="Larsson T."/>
            <person name="Lv J."/>
            <person name="Arendt D."/>
            <person name="Savage R."/>
            <person name="Osoegawa K."/>
            <person name="de Jong P."/>
            <person name="Grimwood J."/>
            <person name="Chapman J.A."/>
            <person name="Shapiro H."/>
            <person name="Aerts A."/>
            <person name="Otillar R.P."/>
            <person name="Terry A.Y."/>
            <person name="Boore J.L."/>
            <person name="Grigoriev I.V."/>
            <person name="Lindberg D.R."/>
            <person name="Seaver E.C."/>
            <person name="Weisblat D.A."/>
            <person name="Putnam N.H."/>
            <person name="Rokhsar D.S."/>
        </authorList>
    </citation>
    <scope>NUCLEOTIDE SEQUENCE</scope>
</reference>
<dbReference type="PRINTS" id="PR00081">
    <property type="entry name" value="GDHRDH"/>
</dbReference>
<protein>
    <submittedName>
        <fullName evidence="2 3">Uncharacterized protein</fullName>
    </submittedName>
</protein>
<evidence type="ECO:0000313" key="3">
    <source>
        <dbReference type="EnsemblMetazoa" id="HelroP185224"/>
    </source>
</evidence>
<name>T1FMJ1_HELRO</name>
<dbReference type="KEGG" id="hro:HELRODRAFT_185224"/>
<sequence>MGFGTKCLVVTILAWLLYKFLFFDSKEINYRELLENKNVIITGASSGIGEEAAYFCALNGANVVVVARREVLLQQAVFRMHNLSPHSTAKFKYITADFSDPKISEHVIKDAEEFLGSLDYVLINHAFLPVTVDHMQRWVGSEEQHRQLNYAMNTNFHSFVTLADHAVPRLNQTNGGLLVVSSVIVETPAFSLPYASSKGAVNTFFTGLRQEFIKDNLNVSLTLVHLGFVETETSLQTLKVLSGVLKTDLASFVTEFPQASPKETGKAIVTAMLKREPYFYFPNPAQIRFFRVVRTLVKDPDYIMNAIINNAVKFFQWKKKYLW</sequence>
<dbReference type="Proteomes" id="UP000015101">
    <property type="component" value="Unassembled WGS sequence"/>
</dbReference>
<organism evidence="3 4">
    <name type="scientific">Helobdella robusta</name>
    <name type="common">Californian leech</name>
    <dbReference type="NCBI Taxonomy" id="6412"/>
    <lineage>
        <taxon>Eukaryota</taxon>
        <taxon>Metazoa</taxon>
        <taxon>Spiralia</taxon>
        <taxon>Lophotrochozoa</taxon>
        <taxon>Annelida</taxon>
        <taxon>Clitellata</taxon>
        <taxon>Hirudinea</taxon>
        <taxon>Rhynchobdellida</taxon>
        <taxon>Glossiphoniidae</taxon>
        <taxon>Helobdella</taxon>
    </lineage>
</organism>
<dbReference type="EnsemblMetazoa" id="HelroT185224">
    <property type="protein sequence ID" value="HelroP185224"/>
    <property type="gene ID" value="HelroG185224"/>
</dbReference>
<keyword evidence="1" id="KW-0560">Oxidoreductase</keyword>
<dbReference type="InterPro" id="IPR002347">
    <property type="entry name" value="SDR_fam"/>
</dbReference>
<dbReference type="SUPFAM" id="SSF51735">
    <property type="entry name" value="NAD(P)-binding Rossmann-fold domains"/>
    <property type="match status" value="1"/>
</dbReference>
<evidence type="ECO:0000256" key="1">
    <source>
        <dbReference type="ARBA" id="ARBA00023002"/>
    </source>
</evidence>
<dbReference type="InterPro" id="IPR051253">
    <property type="entry name" value="11-beta-HSD"/>
</dbReference>
<dbReference type="CTD" id="20210040"/>
<dbReference type="OMA" id="SMEDMTF"/>
<dbReference type="AlphaFoldDB" id="T1FMJ1"/>
<dbReference type="Gene3D" id="3.40.50.720">
    <property type="entry name" value="NAD(P)-binding Rossmann-like Domain"/>
    <property type="match status" value="1"/>
</dbReference>
<dbReference type="PROSITE" id="PS00061">
    <property type="entry name" value="ADH_SHORT"/>
    <property type="match status" value="1"/>
</dbReference>
<dbReference type="InParanoid" id="T1FMJ1"/>
<gene>
    <name evidence="3" type="primary">20210040</name>
    <name evidence="2" type="ORF">HELRODRAFT_185224</name>
</gene>
<dbReference type="HOGENOM" id="CLU_010194_2_1_1"/>
<reference evidence="4" key="1">
    <citation type="submission" date="2012-12" db="EMBL/GenBank/DDBJ databases">
        <authorList>
            <person name="Hellsten U."/>
            <person name="Grimwood J."/>
            <person name="Chapman J.A."/>
            <person name="Shapiro H."/>
            <person name="Aerts A."/>
            <person name="Otillar R.P."/>
            <person name="Terry A.Y."/>
            <person name="Boore J.L."/>
            <person name="Simakov O."/>
            <person name="Marletaz F."/>
            <person name="Cho S.-J."/>
            <person name="Edsinger-Gonzales E."/>
            <person name="Havlak P."/>
            <person name="Kuo D.-H."/>
            <person name="Larsson T."/>
            <person name="Lv J."/>
            <person name="Arendt D."/>
            <person name="Savage R."/>
            <person name="Osoegawa K."/>
            <person name="de Jong P."/>
            <person name="Lindberg D.R."/>
            <person name="Seaver E.C."/>
            <person name="Weisblat D.A."/>
            <person name="Putnam N.H."/>
            <person name="Grigoriev I.V."/>
            <person name="Rokhsar D.S."/>
        </authorList>
    </citation>
    <scope>NUCLEOTIDE SEQUENCE</scope>
</reference>